<name>A0AAC9B3K3_9LACO</name>
<evidence type="ECO:0000313" key="3">
    <source>
        <dbReference type="Proteomes" id="UP000076244"/>
    </source>
</evidence>
<geneLocation type="plasmid" evidence="3">
    <name>pl21535-1</name>
</geneLocation>
<evidence type="ECO:0000313" key="2">
    <source>
        <dbReference type="EMBL" id="AMV68166.1"/>
    </source>
</evidence>
<dbReference type="KEGG" id="pdm:ADU72_0010"/>
<protein>
    <submittedName>
        <fullName evidence="1">Uncharacterized protein</fullName>
    </submittedName>
</protein>
<dbReference type="EMBL" id="CP012289">
    <property type="protein sequence ID" value="AMV68166.1"/>
    <property type="molecule type" value="Genomic_DNA"/>
</dbReference>
<organism evidence="1 4">
    <name type="scientific">Pediococcus damnosus</name>
    <dbReference type="NCBI Taxonomy" id="51663"/>
    <lineage>
        <taxon>Bacteria</taxon>
        <taxon>Bacillati</taxon>
        <taxon>Bacillota</taxon>
        <taxon>Bacilli</taxon>
        <taxon>Lactobacillales</taxon>
        <taxon>Lactobacillaceae</taxon>
        <taxon>Pediococcus</taxon>
    </lineage>
</organism>
<geneLocation type="plasmid" evidence="4">
    <name>pl21533-2</name>
</geneLocation>
<dbReference type="Proteomes" id="UP000076405">
    <property type="component" value="Plasmid pL21533-2"/>
</dbReference>
<proteinExistence type="predicted"/>
<geneLocation type="plasmid" evidence="1">
    <name>pL21533-2</name>
</geneLocation>
<keyword evidence="1" id="KW-0614">Plasmid</keyword>
<geneLocation type="plasmid" evidence="2">
    <name>pL21535-1</name>
</geneLocation>
<accession>A0AAC9B3K3</accession>
<reference evidence="3 4" key="1">
    <citation type="journal article" date="2016" name="PLoS ONE">
        <title>The Identification of Novel Diagnostic Marker Genes for the Detection of Beer Spoiling Pediococcus damnosus Strains Using the BlAst Diagnostic Gene findEr.</title>
        <authorList>
            <person name="Behr J."/>
            <person name="Geissler A.J."/>
            <person name="Schmid J."/>
            <person name="Zehe A."/>
            <person name="Vogel R.F."/>
        </authorList>
    </citation>
    <scope>NUCLEOTIDE SEQUENCE [LARGE SCALE GENOMIC DNA]</scope>
    <source>
        <strain evidence="1 4">TMW 2.1533</strain>
        <strain evidence="2 3">TMW 2.1535</strain>
        <plasmid evidence="4">pl21533-2</plasmid>
        <plasmid evidence="1">pL21533-2</plasmid>
        <plasmid evidence="3">pl21535-1</plasmid>
        <plasmid evidence="2">pL21535-1</plasmid>
    </source>
</reference>
<evidence type="ECO:0000313" key="1">
    <source>
        <dbReference type="EMBL" id="AMV63793.1"/>
    </source>
</evidence>
<dbReference type="Proteomes" id="UP000076244">
    <property type="component" value="Plasmid pL21535-1"/>
</dbReference>
<sequence length="49" mass="5646">MKTKIVHGNSVEQMLERAKQLDESLGVDYELIDTETDFVKISDNEIFCI</sequence>
<gene>
    <name evidence="1" type="ORF">ADU70_0271</name>
    <name evidence="2" type="ORF">ADU72_0010</name>
</gene>
<evidence type="ECO:0000313" key="4">
    <source>
        <dbReference type="Proteomes" id="UP000076405"/>
    </source>
</evidence>
<dbReference type="AlphaFoldDB" id="A0AAC9B3K3"/>
<dbReference type="EMBL" id="CP012277">
    <property type="protein sequence ID" value="AMV63793.1"/>
    <property type="molecule type" value="Genomic_DNA"/>
</dbReference>
<keyword evidence="3" id="KW-1185">Reference proteome</keyword>